<reference evidence="1 2" key="1">
    <citation type="submission" date="2021-06" db="EMBL/GenBank/DDBJ databases">
        <title>Caerostris extrusa draft genome.</title>
        <authorList>
            <person name="Kono N."/>
            <person name="Arakawa K."/>
        </authorList>
    </citation>
    <scope>NUCLEOTIDE SEQUENCE [LARGE SCALE GENOMIC DNA]</scope>
</reference>
<sequence length="125" mass="14375">MKATPNTEVEHLKQLEKELELENLRKERSVNFKTESTDDLEALIKSVKTLCIPVPTRAESFHLFFLSLEKAFEIKNVSEELISEILLNILEEKVNNLMIISEGDLKNTDILKAVVTKEFQTTLQD</sequence>
<dbReference type="Proteomes" id="UP001054945">
    <property type="component" value="Unassembled WGS sequence"/>
</dbReference>
<evidence type="ECO:0000313" key="2">
    <source>
        <dbReference type="Proteomes" id="UP001054945"/>
    </source>
</evidence>
<dbReference type="EMBL" id="BPLR01001851">
    <property type="protein sequence ID" value="GIX67129.1"/>
    <property type="molecule type" value="Genomic_DNA"/>
</dbReference>
<comment type="caution">
    <text evidence="1">The sequence shown here is derived from an EMBL/GenBank/DDBJ whole genome shotgun (WGS) entry which is preliminary data.</text>
</comment>
<protein>
    <submittedName>
        <fullName evidence="1">DUF1758 domain-containing protein</fullName>
    </submittedName>
</protein>
<organism evidence="1 2">
    <name type="scientific">Caerostris extrusa</name>
    <name type="common">Bark spider</name>
    <name type="synonym">Caerostris bankana</name>
    <dbReference type="NCBI Taxonomy" id="172846"/>
    <lineage>
        <taxon>Eukaryota</taxon>
        <taxon>Metazoa</taxon>
        <taxon>Ecdysozoa</taxon>
        <taxon>Arthropoda</taxon>
        <taxon>Chelicerata</taxon>
        <taxon>Arachnida</taxon>
        <taxon>Araneae</taxon>
        <taxon>Araneomorphae</taxon>
        <taxon>Entelegynae</taxon>
        <taxon>Araneoidea</taxon>
        <taxon>Araneidae</taxon>
        <taxon>Caerostris</taxon>
    </lineage>
</organism>
<accession>A0AAV4M528</accession>
<dbReference type="AlphaFoldDB" id="A0AAV4M528"/>
<gene>
    <name evidence="1" type="primary">AVEN_254611_1</name>
    <name evidence="1" type="ORF">CEXT_723911</name>
</gene>
<proteinExistence type="predicted"/>
<keyword evidence="2" id="KW-1185">Reference proteome</keyword>
<evidence type="ECO:0000313" key="1">
    <source>
        <dbReference type="EMBL" id="GIX67129.1"/>
    </source>
</evidence>
<name>A0AAV4M528_CAEEX</name>